<keyword evidence="3" id="KW-1185">Reference proteome</keyword>
<protein>
    <submittedName>
        <fullName evidence="2">Minor tail protein</fullName>
    </submittedName>
</protein>
<reference evidence="3" key="1">
    <citation type="submission" date="2016-07" db="EMBL/GenBank/DDBJ databases">
        <authorList>
            <person name="Balom B.A."/>
            <person name="Beck E.G."/>
            <person name="Blanchard M.S."/>
            <person name="Bowen M.Y."/>
            <person name="Bremer B.A."/>
            <person name="Campbell J.L."/>
            <person name="Chatham R.C."/>
            <person name="Creech M.L."/>
            <person name="Guevara S.D."/>
            <person name="Haley J.D."/>
            <person name="Hatney E."/>
            <person name="Hawkins C.M."/>
            <person name="Holman C.B."/>
            <person name="Holmes G.M."/>
            <person name="Jones A.M."/>
            <person name="Nava J.M."/>
            <person name="Pop-Ceapa S.B."/>
            <person name="Rivera N.E."/>
            <person name="Skinner S.A."/>
            <person name="Smith J.A."/>
            <person name="St S.J."/>
            <person name="Stewart J."/>
            <person name="Turner K.L."/>
            <person name="Walker M.G."/>
            <person name="Parcells R.L."/>
            <person name="Samuel M."/>
            <person name="Nguyen A."/>
            <person name="Hammonds-Odie L.P."/>
            <person name="Barrera A.L."/>
            <person name="Butela K.A."/>
            <person name="Garlena R.A."/>
            <person name="Russell D.A."/>
            <person name="Pope W.H."/>
            <person name="Jacobs-Sera D."/>
            <person name="Hendrix R.W."/>
            <person name="Hatfull G.F."/>
        </authorList>
    </citation>
    <scope>NUCLEOTIDE SEQUENCE [LARGE SCALE GENOMIC DNA]</scope>
</reference>
<gene>
    <name evidence="2" type="ORF">SEA_MUNDREA_30</name>
</gene>
<dbReference type="EMBL" id="KX579975">
    <property type="protein sequence ID" value="AOQ27958.1"/>
    <property type="molecule type" value="Genomic_DNA"/>
</dbReference>
<evidence type="ECO:0000256" key="1">
    <source>
        <dbReference type="SAM" id="Phobius"/>
    </source>
</evidence>
<accession>A0A1C9LYM9</accession>
<name>A0A1C9LYM9_9CAUD</name>
<keyword evidence="1" id="KW-1133">Transmembrane helix</keyword>
<proteinExistence type="predicted"/>
<feature type="transmembrane region" description="Helical" evidence="1">
    <location>
        <begin position="12"/>
        <end position="31"/>
    </location>
</feature>
<sequence length="143" mass="16526">MPVELFQHLPQQWVGLFAVLAFGTYILAQLAEKFQGVAKLLPFGRWWHKRQQKKIGRRAWVAEDNEVIQALQEQVSSIAGELADVRETLRSLTAFTVYDARWHHRVEVTNAQSETCLLPEHLDYFAFDRLWRNDPIAAAKLPA</sequence>
<evidence type="ECO:0000313" key="2">
    <source>
        <dbReference type="EMBL" id="AOQ27958.1"/>
    </source>
</evidence>
<organism evidence="2 3">
    <name type="scientific">Mycobacterium phage Mundrea</name>
    <dbReference type="NCBI Taxonomy" id="1897540"/>
    <lineage>
        <taxon>Viruses</taxon>
        <taxon>Duplodnaviria</taxon>
        <taxon>Heunggongvirae</taxon>
        <taxon>Uroviricota</taxon>
        <taxon>Caudoviricetes</taxon>
        <taxon>Backyardiganvirus</taxon>
        <taxon>Backyardiganvirus mundrea</taxon>
    </lineage>
</organism>
<keyword evidence="1" id="KW-0812">Transmembrane</keyword>
<dbReference type="Proteomes" id="UP000224683">
    <property type="component" value="Segment"/>
</dbReference>
<evidence type="ECO:0000313" key="3">
    <source>
        <dbReference type="Proteomes" id="UP000224683"/>
    </source>
</evidence>
<keyword evidence="1" id="KW-0472">Membrane</keyword>